<reference evidence="1" key="1">
    <citation type="submission" date="2022-11" db="EMBL/GenBank/DDBJ databases">
        <authorList>
            <person name="Petersen C."/>
        </authorList>
    </citation>
    <scope>NUCLEOTIDE SEQUENCE</scope>
    <source>
        <strain evidence="1">IBT 20477</strain>
    </source>
</reference>
<reference evidence="1" key="2">
    <citation type="journal article" date="2023" name="IMA Fungus">
        <title>Comparative genomic study of the Penicillium genus elucidates a diverse pangenome and 15 lateral gene transfer events.</title>
        <authorList>
            <person name="Petersen C."/>
            <person name="Sorensen T."/>
            <person name="Nielsen M.R."/>
            <person name="Sondergaard T.E."/>
            <person name="Sorensen J.L."/>
            <person name="Fitzpatrick D.A."/>
            <person name="Frisvad J.C."/>
            <person name="Nielsen K.L."/>
        </authorList>
    </citation>
    <scope>NUCLEOTIDE SEQUENCE</scope>
    <source>
        <strain evidence="1">IBT 20477</strain>
    </source>
</reference>
<accession>A0A9W9J054</accession>
<dbReference type="AlphaFoldDB" id="A0A9W9J054"/>
<keyword evidence="2" id="KW-1185">Reference proteome</keyword>
<gene>
    <name evidence="1" type="ORF">N7449_010497</name>
</gene>
<dbReference type="EMBL" id="JAPQKQ010000007">
    <property type="protein sequence ID" value="KAJ5187503.1"/>
    <property type="molecule type" value="Genomic_DNA"/>
</dbReference>
<evidence type="ECO:0000313" key="2">
    <source>
        <dbReference type="Proteomes" id="UP001150942"/>
    </source>
</evidence>
<proteinExistence type="predicted"/>
<organism evidence="1 2">
    <name type="scientific">Penicillium cf. viridicatum</name>
    <dbReference type="NCBI Taxonomy" id="2972119"/>
    <lineage>
        <taxon>Eukaryota</taxon>
        <taxon>Fungi</taxon>
        <taxon>Dikarya</taxon>
        <taxon>Ascomycota</taxon>
        <taxon>Pezizomycotina</taxon>
        <taxon>Eurotiomycetes</taxon>
        <taxon>Eurotiomycetidae</taxon>
        <taxon>Eurotiales</taxon>
        <taxon>Aspergillaceae</taxon>
        <taxon>Penicillium</taxon>
    </lineage>
</organism>
<comment type="caution">
    <text evidence="1">The sequence shown here is derived from an EMBL/GenBank/DDBJ whole genome shotgun (WGS) entry which is preliminary data.</text>
</comment>
<evidence type="ECO:0000313" key="1">
    <source>
        <dbReference type="EMBL" id="KAJ5187503.1"/>
    </source>
</evidence>
<name>A0A9W9J054_9EURO</name>
<protein>
    <submittedName>
        <fullName evidence="1">Uncharacterized protein</fullName>
    </submittedName>
</protein>
<sequence length="123" mass="13457">MAPATNKSKAKGNEPDQAPAKFKLKLNVKAPIKAACYASEYGGTLIKQKTEADDVQKAALNTYLTYEPAQWAKAAKAKLDLDDGGSTGPDIELPKRVWRAILKKIKYQESSQSKDDHLDSTYG</sequence>
<dbReference type="OrthoDB" id="4367988at2759"/>
<dbReference type="Proteomes" id="UP001150942">
    <property type="component" value="Unassembled WGS sequence"/>
</dbReference>